<evidence type="ECO:0000313" key="1">
    <source>
        <dbReference type="EMBL" id="CAG1970354.1"/>
    </source>
</evidence>
<evidence type="ECO:0000313" key="3">
    <source>
        <dbReference type="Proteomes" id="UP000746612"/>
    </source>
</evidence>
<dbReference type="AlphaFoldDB" id="A0A4U9FDG8"/>
<dbReference type="EMBL" id="CAJPIJ010000082">
    <property type="protein sequence ID" value="CAG1970354.1"/>
    <property type="molecule type" value="Genomic_DNA"/>
</dbReference>
<dbReference type="EMBL" id="CAAKMV010000123">
    <property type="protein sequence ID" value="VIO56203.1"/>
    <property type="molecule type" value="Genomic_DNA"/>
</dbReference>
<name>A0A4U9FDG8_GIBZA</name>
<sequence>MSNAHDTQRVLLKLGGEYLSQDSCGRVLHTAGTVGDVQTFRTLMEFELPGLNPAAKEGAR</sequence>
<reference evidence="2" key="1">
    <citation type="submission" date="2019-04" db="EMBL/GenBank/DDBJ databases">
        <authorList>
            <person name="Melise S."/>
            <person name="Noan J."/>
            <person name="Okalmin O."/>
        </authorList>
    </citation>
    <scope>NUCLEOTIDE SEQUENCE</scope>
    <source>
        <strain evidence="2">FN9</strain>
    </source>
</reference>
<protein>
    <submittedName>
        <fullName evidence="1">Uncharacterized protein</fullName>
    </submittedName>
</protein>
<dbReference type="Proteomes" id="UP000746612">
    <property type="component" value="Unassembled WGS sequence"/>
</dbReference>
<reference evidence="1" key="2">
    <citation type="submission" date="2021-03" db="EMBL/GenBank/DDBJ databases">
        <authorList>
            <person name="Alouane T."/>
            <person name="Langin T."/>
            <person name="Bonhomme L."/>
        </authorList>
    </citation>
    <scope>NUCLEOTIDE SEQUENCE</scope>
    <source>
        <strain evidence="1">MDC_Fg202</strain>
    </source>
</reference>
<organism evidence="1 3">
    <name type="scientific">Gibberella zeae</name>
    <name type="common">Wheat head blight fungus</name>
    <name type="synonym">Fusarium graminearum</name>
    <dbReference type="NCBI Taxonomy" id="5518"/>
    <lineage>
        <taxon>Eukaryota</taxon>
        <taxon>Fungi</taxon>
        <taxon>Dikarya</taxon>
        <taxon>Ascomycota</taxon>
        <taxon>Pezizomycotina</taxon>
        <taxon>Sordariomycetes</taxon>
        <taxon>Hypocreomycetidae</taxon>
        <taxon>Hypocreales</taxon>
        <taxon>Nectriaceae</taxon>
        <taxon>Fusarium</taxon>
    </lineage>
</organism>
<gene>
    <name evidence="2" type="ORF">FUG_LOCUS202840</name>
    <name evidence="1" type="ORF">MDCFG202_LOCUS86006</name>
</gene>
<accession>A0A4U9FDG8</accession>
<evidence type="ECO:0000313" key="2">
    <source>
        <dbReference type="EMBL" id="VIO56203.1"/>
    </source>
</evidence>
<proteinExistence type="predicted"/>